<accession>A0A8H9FZB2</accession>
<dbReference type="SUPFAM" id="SSF88659">
    <property type="entry name" value="Sigma3 and sigma4 domains of RNA polymerase sigma factors"/>
    <property type="match status" value="1"/>
</dbReference>
<evidence type="ECO:0000313" key="6">
    <source>
        <dbReference type="EMBL" id="GGE19254.1"/>
    </source>
</evidence>
<sequence length="124" mass="14295">MKAWLFQIARNEIVNFYNQENVFTEELSNSEETENIQYQNICCFDKFINNLPVPYREVIEIVYIKGLKQSEAATLLGITLPNVKARIKRAKDILKNDFNECCKYEFDITGKLTGEPNCATCGTL</sequence>
<protein>
    <recommendedName>
        <fullName evidence="5">RNA polymerase sigma factor 70 region 4 type 2 domain-containing protein</fullName>
    </recommendedName>
</protein>
<dbReference type="AlphaFoldDB" id="A0A8H9FZB2"/>
<evidence type="ECO:0000259" key="5">
    <source>
        <dbReference type="Pfam" id="PF08281"/>
    </source>
</evidence>
<keyword evidence="2" id="KW-0731">Sigma factor</keyword>
<dbReference type="Proteomes" id="UP000614460">
    <property type="component" value="Unassembled WGS sequence"/>
</dbReference>
<keyword evidence="1" id="KW-0805">Transcription regulation</keyword>
<evidence type="ECO:0000256" key="1">
    <source>
        <dbReference type="ARBA" id="ARBA00023015"/>
    </source>
</evidence>
<evidence type="ECO:0000256" key="4">
    <source>
        <dbReference type="ARBA" id="ARBA00023163"/>
    </source>
</evidence>
<dbReference type="InterPro" id="IPR014284">
    <property type="entry name" value="RNA_pol_sigma-70_dom"/>
</dbReference>
<evidence type="ECO:0000256" key="3">
    <source>
        <dbReference type="ARBA" id="ARBA00023125"/>
    </source>
</evidence>
<keyword evidence="3" id="KW-0238">DNA-binding</keyword>
<dbReference type="GO" id="GO:0003677">
    <property type="term" value="F:DNA binding"/>
    <property type="evidence" value="ECO:0007669"/>
    <property type="project" value="UniProtKB-KW"/>
</dbReference>
<dbReference type="InterPro" id="IPR036388">
    <property type="entry name" value="WH-like_DNA-bd_sf"/>
</dbReference>
<dbReference type="InterPro" id="IPR013324">
    <property type="entry name" value="RNA_pol_sigma_r3/r4-like"/>
</dbReference>
<dbReference type="NCBIfam" id="TIGR02937">
    <property type="entry name" value="sigma70-ECF"/>
    <property type="match status" value="1"/>
</dbReference>
<reference evidence="6" key="1">
    <citation type="journal article" date="2014" name="Int. J. Syst. Evol. Microbiol.">
        <title>Complete genome sequence of Corynebacterium casei LMG S-19264T (=DSM 44701T), isolated from a smear-ripened cheese.</title>
        <authorList>
            <consortium name="US DOE Joint Genome Institute (JGI-PGF)"/>
            <person name="Walter F."/>
            <person name="Albersmeier A."/>
            <person name="Kalinowski J."/>
            <person name="Ruckert C."/>
        </authorList>
    </citation>
    <scope>NUCLEOTIDE SEQUENCE</scope>
    <source>
        <strain evidence="6">CGMCC 1.15966</strain>
    </source>
</reference>
<keyword evidence="7" id="KW-1185">Reference proteome</keyword>
<dbReference type="Gene3D" id="1.10.10.10">
    <property type="entry name" value="Winged helix-like DNA-binding domain superfamily/Winged helix DNA-binding domain"/>
    <property type="match status" value="1"/>
</dbReference>
<dbReference type="GO" id="GO:0016987">
    <property type="term" value="F:sigma factor activity"/>
    <property type="evidence" value="ECO:0007669"/>
    <property type="project" value="UniProtKB-KW"/>
</dbReference>
<feature type="domain" description="RNA polymerase sigma factor 70 region 4 type 2" evidence="5">
    <location>
        <begin position="44"/>
        <end position="91"/>
    </location>
</feature>
<evidence type="ECO:0000313" key="7">
    <source>
        <dbReference type="Proteomes" id="UP000614460"/>
    </source>
</evidence>
<keyword evidence="4" id="KW-0804">Transcription</keyword>
<dbReference type="CDD" id="cd06171">
    <property type="entry name" value="Sigma70_r4"/>
    <property type="match status" value="1"/>
</dbReference>
<dbReference type="GO" id="GO:0006352">
    <property type="term" value="P:DNA-templated transcription initiation"/>
    <property type="evidence" value="ECO:0007669"/>
    <property type="project" value="InterPro"/>
</dbReference>
<dbReference type="EMBL" id="BMKM01000003">
    <property type="protein sequence ID" value="GGE19254.1"/>
    <property type="molecule type" value="Genomic_DNA"/>
</dbReference>
<reference evidence="6" key="2">
    <citation type="submission" date="2020-09" db="EMBL/GenBank/DDBJ databases">
        <authorList>
            <person name="Sun Q."/>
            <person name="Zhou Y."/>
        </authorList>
    </citation>
    <scope>NUCLEOTIDE SEQUENCE</scope>
    <source>
        <strain evidence="6">CGMCC 1.15966</strain>
    </source>
</reference>
<proteinExistence type="predicted"/>
<dbReference type="PANTHER" id="PTHR43133">
    <property type="entry name" value="RNA POLYMERASE ECF-TYPE SIGMA FACTO"/>
    <property type="match status" value="1"/>
</dbReference>
<dbReference type="InterPro" id="IPR013249">
    <property type="entry name" value="RNA_pol_sigma70_r4_t2"/>
</dbReference>
<organism evidence="6 7">
    <name type="scientific">Sphingobacterium cellulitidis</name>
    <dbReference type="NCBI Taxonomy" id="1768011"/>
    <lineage>
        <taxon>Bacteria</taxon>
        <taxon>Pseudomonadati</taxon>
        <taxon>Bacteroidota</taxon>
        <taxon>Sphingobacteriia</taxon>
        <taxon>Sphingobacteriales</taxon>
        <taxon>Sphingobacteriaceae</taxon>
        <taxon>Sphingobacterium</taxon>
    </lineage>
</organism>
<comment type="caution">
    <text evidence="6">The sequence shown here is derived from an EMBL/GenBank/DDBJ whole genome shotgun (WGS) entry which is preliminary data.</text>
</comment>
<dbReference type="InterPro" id="IPR039425">
    <property type="entry name" value="RNA_pol_sigma-70-like"/>
</dbReference>
<gene>
    <name evidence="6" type="ORF">GCM10011516_16210</name>
</gene>
<evidence type="ECO:0000256" key="2">
    <source>
        <dbReference type="ARBA" id="ARBA00023082"/>
    </source>
</evidence>
<dbReference type="PANTHER" id="PTHR43133:SF8">
    <property type="entry name" value="RNA POLYMERASE SIGMA FACTOR HI_1459-RELATED"/>
    <property type="match status" value="1"/>
</dbReference>
<dbReference type="Pfam" id="PF08281">
    <property type="entry name" value="Sigma70_r4_2"/>
    <property type="match status" value="1"/>
</dbReference>
<name>A0A8H9FZB2_9SPHI</name>